<evidence type="ECO:0000256" key="1">
    <source>
        <dbReference type="ARBA" id="ARBA00004245"/>
    </source>
</evidence>
<comment type="similarity">
    <text evidence="2">Belongs to the TUBGCP family.</text>
</comment>
<dbReference type="InterPro" id="IPR041470">
    <property type="entry name" value="GCP_N"/>
</dbReference>
<dbReference type="AlphaFoldDB" id="A0AAV6UTQ9"/>
<organism evidence="8 9">
    <name type="scientific">Oedothorax gibbosus</name>
    <dbReference type="NCBI Taxonomy" id="931172"/>
    <lineage>
        <taxon>Eukaryota</taxon>
        <taxon>Metazoa</taxon>
        <taxon>Ecdysozoa</taxon>
        <taxon>Arthropoda</taxon>
        <taxon>Chelicerata</taxon>
        <taxon>Arachnida</taxon>
        <taxon>Araneae</taxon>
        <taxon>Araneomorphae</taxon>
        <taxon>Entelegynae</taxon>
        <taxon>Araneoidea</taxon>
        <taxon>Linyphiidae</taxon>
        <taxon>Erigoninae</taxon>
        <taxon>Oedothorax</taxon>
    </lineage>
</organism>
<evidence type="ECO:0000256" key="2">
    <source>
        <dbReference type="ARBA" id="ARBA00010337"/>
    </source>
</evidence>
<evidence type="ECO:0000313" key="9">
    <source>
        <dbReference type="Proteomes" id="UP000827092"/>
    </source>
</evidence>
<dbReference type="GO" id="GO:0051225">
    <property type="term" value="P:spindle assembly"/>
    <property type="evidence" value="ECO:0007669"/>
    <property type="project" value="TreeGrafter"/>
</dbReference>
<dbReference type="GO" id="GO:0000922">
    <property type="term" value="C:spindle pole"/>
    <property type="evidence" value="ECO:0007669"/>
    <property type="project" value="InterPro"/>
</dbReference>
<reference evidence="8 9" key="1">
    <citation type="journal article" date="2022" name="Nat. Ecol. Evol.">
        <title>A masculinizing supergene underlies an exaggerated male reproductive morph in a spider.</title>
        <authorList>
            <person name="Hendrickx F."/>
            <person name="De Corte Z."/>
            <person name="Sonet G."/>
            <person name="Van Belleghem S.M."/>
            <person name="Kostlbacher S."/>
            <person name="Vangestel C."/>
        </authorList>
    </citation>
    <scope>NUCLEOTIDE SEQUENCE [LARGE SCALE GENOMIC DNA]</scope>
    <source>
        <strain evidence="8">W744_W776</strain>
    </source>
</reference>
<dbReference type="GO" id="GO:0051321">
    <property type="term" value="P:meiotic cell cycle"/>
    <property type="evidence" value="ECO:0007669"/>
    <property type="project" value="TreeGrafter"/>
</dbReference>
<sequence>MEKQVHYHKLLHLLIEQFLAEFERNVELRVENKSCVYFELLKRSSIISQDIVTLASSFLTSVETAAVPITEEAISKRIKCLVESSLQQDLIECALISKDVSSYPHLSKDNLHDILYICSANGKSAAVPFSMFQYHQCSSETEGMSSGHIQSYLAASNKNNLICPLSNQFGTTFTAFETELVQLRHSVGMGASNVELMLNDVSPATEASPVNHLQSSKSPEENFTSSDIEHWLHSVLQSQEDGQSHQPVKDSFLGWESGVRQSVPCHLYTSELTGREVSLNVIDEDPHVFRSLHDPSGVVSEYDYIHDVLDLLVGIPSETFIYNKIQKKFHIKSQSCLYNLSHESTLKFSETFIESGTTFHRLKLFYTECIPSVEGLVLKGLKTGIKEILSSYMEYIASVRLNDPTMLMLRKDVAQNAELISSLGVFCGLSVYENNVNTLPKGLGLLSFLSKLSCSNKSKENAIMVAVLLKFTYSPYFQFLNKWLTTGICCDPYSEFQILEDVRYLDRTDEFFWKLAYTNIEGDSFRIIPPELEKYAHDILQCGKSMRLLQNCCPQLCSLEYMCSHPPPCFSMVFSYHAVNAKRDECTTYILQKENSESERKSSKMELSENEFLLKKQLAVERKVILSQIQRRWNQHKKAPNLFLKSSSDILGWSKEEIPKRCKSFPCLPTLSDETSFSGIILEKTGILFGSCFGAPLLSEKKFSLVSCSSENNQSNKLRENCPTMMNASEIGDRELKEPSSGNHIGLDSFVNSLASLLLSDYGDSLEDICSFLQLTSLQNLMQYNFSAVMSMRMHLVQKTVVDYVINELKLKDLLLCLKNTYFLQDECFSQSLGKRLFNWAMKCESLDEFAGWSVLNQMLAKSVAVPSLVNVPFLETASVNFVMMPEEYVSKRNKFMQYFNFEFKIDWPLNIIIHKDSINHYSKIFSFIMEMEFLCWLLAKVWRLLLISAKENNLENSPQFRKLMLDRFDMHQFIRVLRNCVHQDLGGPLWECLEKSLRADEIGIDALENIHKQYLERAMARCFLTTETAHLHDVLEFLFDQVERFCRAALDCTWKLRLETNHFESSEFENLYDSYSKYQKLKETFYELKDHCQEYLFYKIVIDNSKSLLISLLPPPSFYIFFYTCHSESSLAQHNVLNRCYEDGEKKNLPEALR</sequence>
<dbReference type="EMBL" id="JAFNEN010000282">
    <property type="protein sequence ID" value="KAG8186965.1"/>
    <property type="molecule type" value="Genomic_DNA"/>
</dbReference>
<dbReference type="InterPro" id="IPR040457">
    <property type="entry name" value="GCP_C"/>
</dbReference>
<feature type="domain" description="Gamma tubulin complex component C-terminal" evidence="6">
    <location>
        <begin position="811"/>
        <end position="1081"/>
    </location>
</feature>
<evidence type="ECO:0000256" key="5">
    <source>
        <dbReference type="ARBA" id="ARBA00023212"/>
    </source>
</evidence>
<accession>A0AAV6UTQ9</accession>
<keyword evidence="3" id="KW-0963">Cytoplasm</keyword>
<dbReference type="PANTHER" id="PTHR19302:SF70">
    <property type="entry name" value="GAMMA-TUBULIN COMPLEX COMPONENT 6"/>
    <property type="match status" value="1"/>
</dbReference>
<keyword evidence="9" id="KW-1185">Reference proteome</keyword>
<feature type="domain" description="Gamma tubulin complex component protein N-terminal" evidence="7">
    <location>
        <begin position="305"/>
        <end position="556"/>
    </location>
</feature>
<evidence type="ECO:0000256" key="4">
    <source>
        <dbReference type="ARBA" id="ARBA00022701"/>
    </source>
</evidence>
<evidence type="ECO:0000313" key="8">
    <source>
        <dbReference type="EMBL" id="KAG8186965.1"/>
    </source>
</evidence>
<comment type="caution">
    <text evidence="8">The sequence shown here is derived from an EMBL/GenBank/DDBJ whole genome shotgun (WGS) entry which is preliminary data.</text>
</comment>
<evidence type="ECO:0000259" key="6">
    <source>
        <dbReference type="Pfam" id="PF04130"/>
    </source>
</evidence>
<dbReference type="Gene3D" id="1.20.120.1900">
    <property type="entry name" value="Gamma-tubulin complex, C-terminal domain"/>
    <property type="match status" value="1"/>
</dbReference>
<name>A0AAV6UTQ9_9ARAC</name>
<evidence type="ECO:0000259" key="7">
    <source>
        <dbReference type="Pfam" id="PF17681"/>
    </source>
</evidence>
<dbReference type="GO" id="GO:0000930">
    <property type="term" value="C:gamma-tubulin complex"/>
    <property type="evidence" value="ECO:0007669"/>
    <property type="project" value="TreeGrafter"/>
</dbReference>
<proteinExistence type="inferred from homology"/>
<evidence type="ECO:0000256" key="3">
    <source>
        <dbReference type="ARBA" id="ARBA00022490"/>
    </source>
</evidence>
<keyword evidence="5" id="KW-0206">Cytoskeleton</keyword>
<evidence type="ECO:0008006" key="10">
    <source>
        <dbReference type="Google" id="ProtNLM"/>
    </source>
</evidence>
<dbReference type="Proteomes" id="UP000827092">
    <property type="component" value="Unassembled WGS sequence"/>
</dbReference>
<dbReference type="InterPro" id="IPR007259">
    <property type="entry name" value="GCP"/>
</dbReference>
<dbReference type="GO" id="GO:0051011">
    <property type="term" value="F:microtubule minus-end binding"/>
    <property type="evidence" value="ECO:0007669"/>
    <property type="project" value="TreeGrafter"/>
</dbReference>
<dbReference type="InterPro" id="IPR042241">
    <property type="entry name" value="GCP_C_sf"/>
</dbReference>
<dbReference type="GO" id="GO:0043015">
    <property type="term" value="F:gamma-tubulin binding"/>
    <property type="evidence" value="ECO:0007669"/>
    <property type="project" value="InterPro"/>
</dbReference>
<dbReference type="Pfam" id="PF04130">
    <property type="entry name" value="GCP_C_terminal"/>
    <property type="match status" value="1"/>
</dbReference>
<dbReference type="Pfam" id="PF17681">
    <property type="entry name" value="GCP_N_terminal"/>
    <property type="match status" value="1"/>
</dbReference>
<gene>
    <name evidence="8" type="ORF">JTE90_005739</name>
</gene>
<dbReference type="GO" id="GO:0000278">
    <property type="term" value="P:mitotic cell cycle"/>
    <property type="evidence" value="ECO:0007669"/>
    <property type="project" value="TreeGrafter"/>
</dbReference>
<dbReference type="GO" id="GO:0007020">
    <property type="term" value="P:microtubule nucleation"/>
    <property type="evidence" value="ECO:0007669"/>
    <property type="project" value="InterPro"/>
</dbReference>
<dbReference type="GO" id="GO:0005874">
    <property type="term" value="C:microtubule"/>
    <property type="evidence" value="ECO:0007669"/>
    <property type="project" value="UniProtKB-KW"/>
</dbReference>
<keyword evidence="4" id="KW-0493">Microtubule</keyword>
<comment type="subcellular location">
    <subcellularLocation>
        <location evidence="1">Cytoplasm</location>
        <location evidence="1">Cytoskeleton</location>
    </subcellularLocation>
</comment>
<protein>
    <recommendedName>
        <fullName evidence="10">Gamma-tubulin complex component 6</fullName>
    </recommendedName>
</protein>
<dbReference type="GO" id="GO:0031122">
    <property type="term" value="P:cytoplasmic microtubule organization"/>
    <property type="evidence" value="ECO:0007669"/>
    <property type="project" value="TreeGrafter"/>
</dbReference>
<dbReference type="PANTHER" id="PTHR19302">
    <property type="entry name" value="GAMMA TUBULIN COMPLEX PROTEIN"/>
    <property type="match status" value="1"/>
</dbReference>